<dbReference type="AlphaFoldDB" id="A0A150H3E3"/>
<evidence type="ECO:0008006" key="3">
    <source>
        <dbReference type="Google" id="ProtNLM"/>
    </source>
</evidence>
<dbReference type="Proteomes" id="UP000075714">
    <property type="component" value="Unassembled WGS sequence"/>
</dbReference>
<evidence type="ECO:0000313" key="1">
    <source>
        <dbReference type="EMBL" id="KXZ56669.1"/>
    </source>
</evidence>
<gene>
    <name evidence="1" type="ORF">GPECTOR_1g602</name>
</gene>
<proteinExistence type="predicted"/>
<reference evidence="2" key="1">
    <citation type="journal article" date="2016" name="Nat. Commun.">
        <title>The Gonium pectorale genome demonstrates co-option of cell cycle regulation during the evolution of multicellularity.</title>
        <authorList>
            <person name="Hanschen E.R."/>
            <person name="Marriage T.N."/>
            <person name="Ferris P.J."/>
            <person name="Hamaji T."/>
            <person name="Toyoda A."/>
            <person name="Fujiyama A."/>
            <person name="Neme R."/>
            <person name="Noguchi H."/>
            <person name="Minakuchi Y."/>
            <person name="Suzuki M."/>
            <person name="Kawai-Toyooka H."/>
            <person name="Smith D.R."/>
            <person name="Sparks H."/>
            <person name="Anderson J."/>
            <person name="Bakaric R."/>
            <person name="Luria V."/>
            <person name="Karger A."/>
            <person name="Kirschner M.W."/>
            <person name="Durand P.M."/>
            <person name="Michod R.E."/>
            <person name="Nozaki H."/>
            <person name="Olson B.J."/>
        </authorList>
    </citation>
    <scope>NUCLEOTIDE SEQUENCE [LARGE SCALE GENOMIC DNA]</scope>
    <source>
        <strain evidence="2">NIES-2863</strain>
    </source>
</reference>
<accession>A0A150H3E3</accession>
<name>A0A150H3E3_GONPE</name>
<comment type="caution">
    <text evidence="1">The sequence shown here is derived from an EMBL/GenBank/DDBJ whole genome shotgun (WGS) entry which is preliminary data.</text>
</comment>
<protein>
    <recommendedName>
        <fullName evidence="3">Flavin-containing monooxygenase</fullName>
    </recommendedName>
</protein>
<dbReference type="EMBL" id="LSYV01000002">
    <property type="protein sequence ID" value="KXZ56669.1"/>
    <property type="molecule type" value="Genomic_DNA"/>
</dbReference>
<dbReference type="OrthoDB" id="66881at2759"/>
<evidence type="ECO:0000313" key="2">
    <source>
        <dbReference type="Proteomes" id="UP000075714"/>
    </source>
</evidence>
<keyword evidence="2" id="KW-1185">Reference proteome</keyword>
<organism evidence="1 2">
    <name type="scientific">Gonium pectorale</name>
    <name type="common">Green alga</name>
    <dbReference type="NCBI Taxonomy" id="33097"/>
    <lineage>
        <taxon>Eukaryota</taxon>
        <taxon>Viridiplantae</taxon>
        <taxon>Chlorophyta</taxon>
        <taxon>core chlorophytes</taxon>
        <taxon>Chlorophyceae</taxon>
        <taxon>CS clade</taxon>
        <taxon>Chlamydomonadales</taxon>
        <taxon>Volvocaceae</taxon>
        <taxon>Gonium</taxon>
    </lineage>
</organism>
<sequence length="187" mass="21126">MCLRCQCPLILYQVVILATGFRRTLPFLPPEMVQKIVQPPDMQLKLYHVSYPYALGRAPLSVHSAFAAQGSSLFIMWNVGFLTCLQSDVAARWALEMVEGRIRKNTEEMDEYVRQLYEWADKNFDPAAALDIKRGCTAPYTYDYVDDMLKMYLMPCPAGLYGKVMASIGAPPQLDGRPDKRDADAGM</sequence>